<evidence type="ECO:0000256" key="10">
    <source>
        <dbReference type="SAM" id="MobiDB-lite"/>
    </source>
</evidence>
<dbReference type="VEuPathDB" id="TriTrypDB:TcCL_ESM03810"/>
<dbReference type="VEuPathDB" id="TriTrypDB:TcBrA4_0077060"/>
<dbReference type="VEuPathDB" id="TriTrypDB:ECC02_008622"/>
<evidence type="ECO:0000256" key="6">
    <source>
        <dbReference type="ARBA" id="ARBA00023034"/>
    </source>
</evidence>
<comment type="similarity">
    <text evidence="2 9">Belongs to the COG8 family.</text>
</comment>
<dbReference type="GO" id="GO:0017119">
    <property type="term" value="C:Golgi transport complex"/>
    <property type="evidence" value="ECO:0007669"/>
    <property type="project" value="UniProtKB-UniRule"/>
</dbReference>
<comment type="subunit">
    <text evidence="9">Component of the conserved oligomeric Golgi complex which is composed of eight different subunits and is required for normal Golgi morphology and localization.</text>
</comment>
<dbReference type="InterPro" id="IPR016632">
    <property type="entry name" value="COG8_Metazoal_Plant"/>
</dbReference>
<dbReference type="VEuPathDB" id="TriTrypDB:TcCLB.509119.10"/>
<dbReference type="Proteomes" id="UP000246121">
    <property type="component" value="Unassembled WGS sequence"/>
</dbReference>
<dbReference type="OrthoDB" id="1661054at2759"/>
<dbReference type="VEuPathDB" id="TriTrypDB:TCSYLVIO_002705"/>
<evidence type="ECO:0000256" key="3">
    <source>
        <dbReference type="ARBA" id="ARBA00020983"/>
    </source>
</evidence>
<keyword evidence="4 9" id="KW-0813">Transport</keyword>
<evidence type="ECO:0000256" key="8">
    <source>
        <dbReference type="ARBA" id="ARBA00031347"/>
    </source>
</evidence>
<dbReference type="Pfam" id="PF04124">
    <property type="entry name" value="Dor1"/>
    <property type="match status" value="1"/>
</dbReference>
<dbReference type="VEuPathDB" id="TriTrypDB:C4B63_133g38"/>
<dbReference type="AlphaFoldDB" id="A0A2V2UTD5"/>
<evidence type="ECO:0000256" key="2">
    <source>
        <dbReference type="ARBA" id="ARBA00006419"/>
    </source>
</evidence>
<evidence type="ECO:0000256" key="5">
    <source>
        <dbReference type="ARBA" id="ARBA00022927"/>
    </source>
</evidence>
<dbReference type="EMBL" id="PRFA01000133">
    <property type="protein sequence ID" value="PWU86098.1"/>
    <property type="molecule type" value="Genomic_DNA"/>
</dbReference>
<dbReference type="PANTHER" id="PTHR21311">
    <property type="entry name" value="CONSERVED OLIGOMERIC GOLGI COMPLEX COMPONENT 8"/>
    <property type="match status" value="1"/>
</dbReference>
<dbReference type="GO" id="GO:0006891">
    <property type="term" value="P:intra-Golgi vesicle-mediated transport"/>
    <property type="evidence" value="ECO:0007669"/>
    <property type="project" value="TreeGrafter"/>
</dbReference>
<dbReference type="InterPro" id="IPR007255">
    <property type="entry name" value="COG8"/>
</dbReference>
<feature type="compositionally biased region" description="Polar residues" evidence="10">
    <location>
        <begin position="477"/>
        <end position="487"/>
    </location>
</feature>
<dbReference type="VEuPathDB" id="TriTrypDB:TcYC6_0011300"/>
<sequence length="508" mass="56393">MEVRMSDEEGVRRSIVEATVEHYSLLAETQEVNAKVASASGNALSCVRRLNDSLGRLQTLSQEMIRVGKQWRREKQIALGTVSQHQKLLAFLEAPAVLEDCIRNEMYHEALMVLEHINRSAQTMATVALFRRVEMEARCNLERALSEIVLPRLAEQLTVASAVKVTTFFRRLGVGEGQVRQLFLWKRAEYVDGLLREAEESGVPYSRIFRYVTAFKVHVTETILQYAACFSPTIENGSCSELAAWCHERAYVFLEGFRASLEKITNGSELASVIEECNSCCATTTLLQMDVSGLINESLISRARALFAEQIVLAMQSYSASMLAFSWRPSNGLQCASSQKRVETAPSSSNGIMSPPLSLVQWLPLAYALNGVLTAFNTIRKCVVPGVELFCAAKLEGLLQTIAKDLSRDKDLLMAMEGGEKQFYLLFVEAFVNDFYPHVLTCMRELLGEDAQRLLINGVRESIESLRSLLFMESSTTQSGAPQQQMTDAAGTPADIQGERITPNVVGA</sequence>
<comment type="subcellular location">
    <subcellularLocation>
        <location evidence="1 9">Golgi apparatus membrane</location>
        <topology evidence="1 9">Peripheral membrane protein</topology>
    </subcellularLocation>
</comment>
<name>A0A2V2UTD5_TRYCR</name>
<evidence type="ECO:0000256" key="7">
    <source>
        <dbReference type="ARBA" id="ARBA00023136"/>
    </source>
</evidence>
<dbReference type="VEuPathDB" id="TriTrypDB:Tc_MARK_1474"/>
<evidence type="ECO:0000313" key="12">
    <source>
        <dbReference type="Proteomes" id="UP000246121"/>
    </source>
</evidence>
<reference evidence="11 12" key="1">
    <citation type="journal article" date="2018" name="Microb. Genom.">
        <title>Expanding an expanded genome: long-read sequencing of Trypanosoma cruzi.</title>
        <authorList>
            <person name="Berna L."/>
            <person name="Rodriguez M."/>
            <person name="Chiribao M.L."/>
            <person name="Parodi-Talice A."/>
            <person name="Pita S."/>
            <person name="Rijo G."/>
            <person name="Alvarez-Valin F."/>
            <person name="Robello C."/>
        </authorList>
    </citation>
    <scope>NUCLEOTIDE SEQUENCE [LARGE SCALE GENOMIC DNA]</scope>
    <source>
        <strain evidence="11 12">Dm28c</strain>
    </source>
</reference>
<dbReference type="VEuPathDB" id="TriTrypDB:TcG_05963"/>
<dbReference type="VEuPathDB" id="TriTrypDB:TcCLB.508831.20"/>
<dbReference type="GO" id="GO:0015031">
    <property type="term" value="P:protein transport"/>
    <property type="evidence" value="ECO:0007669"/>
    <property type="project" value="UniProtKB-UniRule"/>
</dbReference>
<evidence type="ECO:0000256" key="9">
    <source>
        <dbReference type="PIRNR" id="PIRNR015415"/>
    </source>
</evidence>
<dbReference type="VEuPathDB" id="TriTrypDB:TCDM_07851"/>
<dbReference type="PANTHER" id="PTHR21311:SF0">
    <property type="entry name" value="CONSERVED OLIGOMERIC GOLGI COMPLEX SUBUNIT 8"/>
    <property type="match status" value="1"/>
</dbReference>
<dbReference type="GO" id="GO:0000139">
    <property type="term" value="C:Golgi membrane"/>
    <property type="evidence" value="ECO:0007669"/>
    <property type="project" value="UniProtKB-SubCell"/>
</dbReference>
<accession>A0A2V2UTD5</accession>
<proteinExistence type="inferred from homology"/>
<dbReference type="VEuPathDB" id="TriTrypDB:C3747_108g77"/>
<keyword evidence="7 9" id="KW-0472">Membrane</keyword>
<keyword evidence="5 9" id="KW-0653">Protein transport</keyword>
<keyword evidence="6 9" id="KW-0333">Golgi apparatus</keyword>
<dbReference type="SUPFAM" id="SSF74788">
    <property type="entry name" value="Cullin repeat-like"/>
    <property type="match status" value="1"/>
</dbReference>
<comment type="caution">
    <text evidence="11">The sequence shown here is derived from an EMBL/GenBank/DDBJ whole genome shotgun (WGS) entry which is preliminary data.</text>
</comment>
<dbReference type="InterPro" id="IPR016159">
    <property type="entry name" value="Cullin_repeat-like_dom_sf"/>
</dbReference>
<feature type="region of interest" description="Disordered" evidence="10">
    <location>
        <begin position="477"/>
        <end position="508"/>
    </location>
</feature>
<dbReference type="PIRSF" id="PIRSF015415">
    <property type="entry name" value="COG8"/>
    <property type="match status" value="1"/>
</dbReference>
<dbReference type="VEuPathDB" id="TriTrypDB:BCY84_19516"/>
<organism evidence="11 12">
    <name type="scientific">Trypanosoma cruzi</name>
    <dbReference type="NCBI Taxonomy" id="5693"/>
    <lineage>
        <taxon>Eukaryota</taxon>
        <taxon>Discoba</taxon>
        <taxon>Euglenozoa</taxon>
        <taxon>Kinetoplastea</taxon>
        <taxon>Metakinetoplastina</taxon>
        <taxon>Trypanosomatida</taxon>
        <taxon>Trypanosomatidae</taxon>
        <taxon>Trypanosoma</taxon>
        <taxon>Schizotrypanum</taxon>
    </lineage>
</organism>
<evidence type="ECO:0000256" key="1">
    <source>
        <dbReference type="ARBA" id="ARBA00004395"/>
    </source>
</evidence>
<protein>
    <recommendedName>
        <fullName evidence="3 9">Conserved oligomeric Golgi complex subunit 8</fullName>
        <shortName evidence="9">COG complex subunit 8</shortName>
    </recommendedName>
    <alternativeName>
        <fullName evidence="8 9">Component of oligomeric Golgi complex 8</fullName>
    </alternativeName>
</protein>
<evidence type="ECO:0000313" key="11">
    <source>
        <dbReference type="EMBL" id="PWU86098.1"/>
    </source>
</evidence>
<evidence type="ECO:0000256" key="4">
    <source>
        <dbReference type="ARBA" id="ARBA00022448"/>
    </source>
</evidence>
<gene>
    <name evidence="11" type="ORF">C4B63_133g38</name>
</gene>